<evidence type="ECO:0000313" key="2">
    <source>
        <dbReference type="EMBL" id="CAI9165860.1"/>
    </source>
</evidence>
<feature type="compositionally biased region" description="Basic and acidic residues" evidence="1">
    <location>
        <begin position="55"/>
        <end position="97"/>
    </location>
</feature>
<feature type="region of interest" description="Disordered" evidence="1">
    <location>
        <begin position="1"/>
        <end position="116"/>
    </location>
</feature>
<reference evidence="2" key="1">
    <citation type="submission" date="2023-04" db="EMBL/GenBank/DDBJ databases">
        <authorList>
            <consortium name="ELIXIR-Norway"/>
        </authorList>
    </citation>
    <scope>NUCLEOTIDE SEQUENCE [LARGE SCALE GENOMIC DNA]</scope>
</reference>
<evidence type="ECO:0000256" key="1">
    <source>
        <dbReference type="SAM" id="MobiDB-lite"/>
    </source>
</evidence>
<gene>
    <name evidence="2" type="ORF">MRATA1EN1_LOCUS14822</name>
</gene>
<evidence type="ECO:0000313" key="3">
    <source>
        <dbReference type="Proteomes" id="UP001176941"/>
    </source>
</evidence>
<accession>A0ABN8YXI3</accession>
<sequence>MKDGDWAGVSATATPSLWSGSWAQEAFGVREEEGPGQSSADSPSAKTRGGLLAGQKEHARTHGREQLTPWRERFHTIEGKISKDAPRPKRGPKKEPNSSRGKHQHQSVSGLREEHRAALCLTEEGISLPRFKP</sequence>
<protein>
    <submittedName>
        <fullName evidence="2">Uncharacterized protein</fullName>
    </submittedName>
</protein>
<dbReference type="Proteomes" id="UP001176941">
    <property type="component" value="Chromosome 25"/>
</dbReference>
<name>A0ABN8YXI3_RANTA</name>
<feature type="compositionally biased region" description="Polar residues" evidence="1">
    <location>
        <begin position="11"/>
        <end position="22"/>
    </location>
</feature>
<organism evidence="2 3">
    <name type="scientific">Rangifer tarandus platyrhynchus</name>
    <name type="common">Svalbard reindeer</name>
    <dbReference type="NCBI Taxonomy" id="3082113"/>
    <lineage>
        <taxon>Eukaryota</taxon>
        <taxon>Metazoa</taxon>
        <taxon>Chordata</taxon>
        <taxon>Craniata</taxon>
        <taxon>Vertebrata</taxon>
        <taxon>Euteleostomi</taxon>
        <taxon>Mammalia</taxon>
        <taxon>Eutheria</taxon>
        <taxon>Laurasiatheria</taxon>
        <taxon>Artiodactyla</taxon>
        <taxon>Ruminantia</taxon>
        <taxon>Pecora</taxon>
        <taxon>Cervidae</taxon>
        <taxon>Odocoileinae</taxon>
        <taxon>Rangifer</taxon>
    </lineage>
</organism>
<feature type="compositionally biased region" description="Polar residues" evidence="1">
    <location>
        <begin position="36"/>
        <end position="45"/>
    </location>
</feature>
<dbReference type="EMBL" id="OX459961">
    <property type="protein sequence ID" value="CAI9165860.1"/>
    <property type="molecule type" value="Genomic_DNA"/>
</dbReference>
<keyword evidence="3" id="KW-1185">Reference proteome</keyword>
<proteinExistence type="predicted"/>